<sequence>MSTFSCDSLLLYKPVQYNAVLADTPGHLPNGSFSNPNYAAKALDCARFRFLSPDDQPTKKKNRFPCLVPHKSSRDYFSAAVRRARWNFVHFLAASPCFRFSQRNQKIWLSKADPPLLPNPDSDNLSCPPLPFPPTCTMRPNIHLFEPATTRLV</sequence>
<dbReference type="AlphaFoldDB" id="A0A317XG62"/>
<keyword evidence="2" id="KW-1185">Reference proteome</keyword>
<protein>
    <submittedName>
        <fullName evidence="1">Uncharacterized protein</fullName>
    </submittedName>
</protein>
<reference evidence="1 2" key="1">
    <citation type="journal article" date="2018" name="Mol. Biol. Evol.">
        <title>Broad Genomic Sampling Reveals a Smut Pathogenic Ancestry of the Fungal Clade Ustilaginomycotina.</title>
        <authorList>
            <person name="Kijpornyongpan T."/>
            <person name="Mondo S.J."/>
            <person name="Barry K."/>
            <person name="Sandor L."/>
            <person name="Lee J."/>
            <person name="Lipzen A."/>
            <person name="Pangilinan J."/>
            <person name="LaButti K."/>
            <person name="Hainaut M."/>
            <person name="Henrissat B."/>
            <person name="Grigoriev I.V."/>
            <person name="Spatafora J.W."/>
            <person name="Aime M.C."/>
        </authorList>
    </citation>
    <scope>NUCLEOTIDE SEQUENCE [LARGE SCALE GENOMIC DNA]</scope>
    <source>
        <strain evidence="1 2">MCA 3645</strain>
    </source>
</reference>
<accession>A0A317XG62</accession>
<proteinExistence type="predicted"/>
<dbReference type="Proteomes" id="UP000246740">
    <property type="component" value="Unassembled WGS sequence"/>
</dbReference>
<dbReference type="EMBL" id="KZ819216">
    <property type="protein sequence ID" value="PWY97175.1"/>
    <property type="molecule type" value="Genomic_DNA"/>
</dbReference>
<organism evidence="1 2">
    <name type="scientific">Testicularia cyperi</name>
    <dbReference type="NCBI Taxonomy" id="1882483"/>
    <lineage>
        <taxon>Eukaryota</taxon>
        <taxon>Fungi</taxon>
        <taxon>Dikarya</taxon>
        <taxon>Basidiomycota</taxon>
        <taxon>Ustilaginomycotina</taxon>
        <taxon>Ustilaginomycetes</taxon>
        <taxon>Ustilaginales</taxon>
        <taxon>Anthracoideaceae</taxon>
        <taxon>Testicularia</taxon>
    </lineage>
</organism>
<gene>
    <name evidence="1" type="ORF">BCV70DRAFT_71224</name>
</gene>
<dbReference type="InParanoid" id="A0A317XG62"/>
<evidence type="ECO:0000313" key="1">
    <source>
        <dbReference type="EMBL" id="PWY97175.1"/>
    </source>
</evidence>
<name>A0A317XG62_9BASI</name>
<evidence type="ECO:0000313" key="2">
    <source>
        <dbReference type="Proteomes" id="UP000246740"/>
    </source>
</evidence>